<dbReference type="InterPro" id="IPR028096">
    <property type="entry name" value="EfeO_Cupredoxin"/>
</dbReference>
<dbReference type="EMBL" id="CADCTC010000239">
    <property type="protein sequence ID" value="CAA9289036.1"/>
    <property type="molecule type" value="Genomic_DNA"/>
</dbReference>
<dbReference type="PANTHER" id="PTHR36507">
    <property type="entry name" value="BLL1555 PROTEIN"/>
    <property type="match status" value="1"/>
</dbReference>
<accession>A0A6J4JW93</accession>
<gene>
    <name evidence="4" type="ORF">AVDCRST_MAG77-4564</name>
</gene>
<dbReference type="InterPro" id="IPR008972">
    <property type="entry name" value="Cupredoxin"/>
</dbReference>
<name>A0A6J4JW93_9CHLR</name>
<dbReference type="InterPro" id="IPR052721">
    <property type="entry name" value="ET_Amicyanin"/>
</dbReference>
<dbReference type="Gene3D" id="2.60.40.420">
    <property type="entry name" value="Cupredoxins - blue copper proteins"/>
    <property type="match status" value="1"/>
</dbReference>
<feature type="signal peptide" evidence="2">
    <location>
        <begin position="1"/>
        <end position="28"/>
    </location>
</feature>
<feature type="chain" id="PRO_5026940205" description="EfeO-type cupredoxin-like domain-containing protein" evidence="2">
    <location>
        <begin position="29"/>
        <end position="236"/>
    </location>
</feature>
<evidence type="ECO:0000256" key="2">
    <source>
        <dbReference type="SAM" id="SignalP"/>
    </source>
</evidence>
<dbReference type="Pfam" id="PF13473">
    <property type="entry name" value="Cupredoxin_1"/>
    <property type="match status" value="1"/>
</dbReference>
<feature type="region of interest" description="Disordered" evidence="1">
    <location>
        <begin position="51"/>
        <end position="112"/>
    </location>
</feature>
<feature type="domain" description="EfeO-type cupredoxin-like" evidence="3">
    <location>
        <begin position="129"/>
        <end position="224"/>
    </location>
</feature>
<dbReference type="AlphaFoldDB" id="A0A6J4JW93"/>
<protein>
    <recommendedName>
        <fullName evidence="3">EfeO-type cupredoxin-like domain-containing protein</fullName>
    </recommendedName>
</protein>
<evidence type="ECO:0000313" key="4">
    <source>
        <dbReference type="EMBL" id="CAA9289036.1"/>
    </source>
</evidence>
<sequence>MASVEQRCPSRQCLAAPLLGVLALVALAACASPVTLALQADPTPALAPASVSEARSIRGVAPSPTAIDSIPTRAPELAPDAPPPTPVPPAAGAAGAISTPVPPAMPTLTLPPRRELDPASAAAATANAATAVARFNSAAATAAALPQQEIRMQDLAFAPSTLTVKPGTNIIWRNYDRVPHQVQGGEFDSGPVPSGRHWSSLLEKPGRYAFICSFHPTMRAEITVSPDPSRAEGITS</sequence>
<dbReference type="PROSITE" id="PS51257">
    <property type="entry name" value="PROKAR_LIPOPROTEIN"/>
    <property type="match status" value="1"/>
</dbReference>
<keyword evidence="2" id="KW-0732">Signal</keyword>
<feature type="compositionally biased region" description="Pro residues" evidence="1">
    <location>
        <begin position="80"/>
        <end position="89"/>
    </location>
</feature>
<dbReference type="SUPFAM" id="SSF49503">
    <property type="entry name" value="Cupredoxins"/>
    <property type="match status" value="1"/>
</dbReference>
<evidence type="ECO:0000259" key="3">
    <source>
        <dbReference type="Pfam" id="PF13473"/>
    </source>
</evidence>
<reference evidence="4" key="1">
    <citation type="submission" date="2020-02" db="EMBL/GenBank/DDBJ databases">
        <authorList>
            <person name="Meier V. D."/>
        </authorList>
    </citation>
    <scope>NUCLEOTIDE SEQUENCE</scope>
    <source>
        <strain evidence="4">AVDCRST_MAG77</strain>
    </source>
</reference>
<organism evidence="4">
    <name type="scientific">uncultured Chloroflexota bacterium</name>
    <dbReference type="NCBI Taxonomy" id="166587"/>
    <lineage>
        <taxon>Bacteria</taxon>
        <taxon>Bacillati</taxon>
        <taxon>Chloroflexota</taxon>
        <taxon>environmental samples</taxon>
    </lineage>
</organism>
<proteinExistence type="predicted"/>
<evidence type="ECO:0000256" key="1">
    <source>
        <dbReference type="SAM" id="MobiDB-lite"/>
    </source>
</evidence>
<dbReference type="PANTHER" id="PTHR36507:SF1">
    <property type="entry name" value="BLL1555 PROTEIN"/>
    <property type="match status" value="1"/>
</dbReference>